<dbReference type="AlphaFoldDB" id="A0A655R9L3"/>
<dbReference type="Proteomes" id="UP000044806">
    <property type="component" value="Unassembled WGS sequence"/>
</dbReference>
<accession>A0A655R9L3</accession>
<evidence type="ECO:0000313" key="1">
    <source>
        <dbReference type="EMBL" id="CSA89507.1"/>
    </source>
</evidence>
<dbReference type="EMBL" id="CWOW01000014">
    <property type="protein sequence ID" value="CSA89507.1"/>
    <property type="molecule type" value="Genomic_DNA"/>
</dbReference>
<organism evidence="1 2">
    <name type="scientific">Vibrio cholerae</name>
    <dbReference type="NCBI Taxonomy" id="666"/>
    <lineage>
        <taxon>Bacteria</taxon>
        <taxon>Pseudomonadati</taxon>
        <taxon>Pseudomonadota</taxon>
        <taxon>Gammaproteobacteria</taxon>
        <taxon>Vibrionales</taxon>
        <taxon>Vibrionaceae</taxon>
        <taxon>Vibrio</taxon>
    </lineage>
</organism>
<evidence type="ECO:0000313" key="2">
    <source>
        <dbReference type="Proteomes" id="UP000044806"/>
    </source>
</evidence>
<gene>
    <name evidence="1" type="ORF">ERS013165_02717</name>
</gene>
<name>A0A655R9L3_VIBCL</name>
<protein>
    <submittedName>
        <fullName evidence="1">Uncharacterized protein</fullName>
    </submittedName>
</protein>
<sequence>MRPLNITDDDQRIIASFTEETLMNLLNLLCRDLSNLLWSTNSVGTCFDKALVGHRTEESANRGIKVRTTILSKFGFH</sequence>
<proteinExistence type="predicted"/>
<reference evidence="1 2" key="1">
    <citation type="submission" date="2015-07" db="EMBL/GenBank/DDBJ databases">
        <authorList>
            <consortium name="Pathogen Informatics"/>
        </authorList>
    </citation>
    <scope>NUCLEOTIDE SEQUENCE [LARGE SCALE GENOMIC DNA]</scope>
    <source>
        <strain evidence="1 2">A51</strain>
    </source>
</reference>